<keyword evidence="11" id="KW-1185">Reference proteome</keyword>
<dbReference type="Gene3D" id="3.90.230.10">
    <property type="entry name" value="Creatinase/methionine aminopeptidase superfamily"/>
    <property type="match status" value="1"/>
</dbReference>
<dbReference type="Gene3D" id="3.40.350.10">
    <property type="entry name" value="Creatinase/prolidase N-terminal domain"/>
    <property type="match status" value="2"/>
</dbReference>
<dbReference type="CDD" id="cd01085">
    <property type="entry name" value="APP"/>
    <property type="match status" value="1"/>
</dbReference>
<evidence type="ECO:0000256" key="2">
    <source>
        <dbReference type="ARBA" id="ARBA00022670"/>
    </source>
</evidence>
<evidence type="ECO:0000259" key="7">
    <source>
        <dbReference type="Pfam" id="PF00557"/>
    </source>
</evidence>
<evidence type="ECO:0000259" key="9">
    <source>
        <dbReference type="Pfam" id="PF16188"/>
    </source>
</evidence>
<comment type="similarity">
    <text evidence="1 6">Belongs to the peptidase M24B family.</text>
</comment>
<dbReference type="PROSITE" id="PS00491">
    <property type="entry name" value="PROLINE_PEPTIDASE"/>
    <property type="match status" value="1"/>
</dbReference>
<dbReference type="InterPro" id="IPR000994">
    <property type="entry name" value="Pept_M24"/>
</dbReference>
<dbReference type="InterPro" id="IPR036005">
    <property type="entry name" value="Creatinase/aminopeptidase-like"/>
</dbReference>
<organism evidence="10 11">
    <name type="scientific">Prevotella melaninogenica</name>
    <dbReference type="NCBI Taxonomy" id="28132"/>
    <lineage>
        <taxon>Bacteria</taxon>
        <taxon>Pseudomonadati</taxon>
        <taxon>Bacteroidota</taxon>
        <taxon>Bacteroidia</taxon>
        <taxon>Bacteroidales</taxon>
        <taxon>Prevotellaceae</taxon>
        <taxon>Prevotella</taxon>
    </lineage>
</organism>
<dbReference type="InterPro" id="IPR050422">
    <property type="entry name" value="X-Pro_aminopeptidase_P"/>
</dbReference>
<dbReference type="InterPro" id="IPR032416">
    <property type="entry name" value="Peptidase_M24_C"/>
</dbReference>
<accession>A0ABX7XTF4</accession>
<dbReference type="PANTHER" id="PTHR43763">
    <property type="entry name" value="XAA-PRO AMINOPEPTIDASE 1"/>
    <property type="match status" value="1"/>
</dbReference>
<dbReference type="Pfam" id="PF00557">
    <property type="entry name" value="Peptidase_M24"/>
    <property type="match status" value="1"/>
</dbReference>
<dbReference type="Pfam" id="PF16188">
    <property type="entry name" value="Peptidase_M24_C"/>
    <property type="match status" value="1"/>
</dbReference>
<dbReference type="GO" id="GO:0004177">
    <property type="term" value="F:aminopeptidase activity"/>
    <property type="evidence" value="ECO:0007669"/>
    <property type="project" value="UniProtKB-KW"/>
</dbReference>
<evidence type="ECO:0000256" key="1">
    <source>
        <dbReference type="ARBA" id="ARBA00008766"/>
    </source>
</evidence>
<reference evidence="10 11" key="1">
    <citation type="submission" date="2021-03" db="EMBL/GenBank/DDBJ databases">
        <title>Human Oral Microbial Genomes.</title>
        <authorList>
            <person name="Johnston C.D."/>
            <person name="Chen T."/>
            <person name="Dewhirst F.E."/>
        </authorList>
    </citation>
    <scope>NUCLEOTIDE SEQUENCE [LARGE SCALE GENOMIC DNA]</scope>
    <source>
        <strain evidence="10 11">F0054</strain>
    </source>
</reference>
<dbReference type="EMBL" id="CP072362">
    <property type="protein sequence ID" value="QUB76742.1"/>
    <property type="molecule type" value="Genomic_DNA"/>
</dbReference>
<evidence type="ECO:0000313" key="10">
    <source>
        <dbReference type="EMBL" id="QUB76742.1"/>
    </source>
</evidence>
<gene>
    <name evidence="10" type="ORF">J5A58_08235</name>
</gene>
<keyword evidence="4" id="KW-0378">Hydrolase</keyword>
<keyword evidence="3 6" id="KW-0479">Metal-binding</keyword>
<evidence type="ECO:0000259" key="8">
    <source>
        <dbReference type="Pfam" id="PF01321"/>
    </source>
</evidence>
<dbReference type="Pfam" id="PF16189">
    <property type="entry name" value="Creatinase_N_2"/>
    <property type="match status" value="1"/>
</dbReference>
<dbReference type="PANTHER" id="PTHR43763:SF6">
    <property type="entry name" value="XAA-PRO AMINOPEPTIDASE 1"/>
    <property type="match status" value="1"/>
</dbReference>
<evidence type="ECO:0000256" key="3">
    <source>
        <dbReference type="ARBA" id="ARBA00022723"/>
    </source>
</evidence>
<evidence type="ECO:0000313" key="11">
    <source>
        <dbReference type="Proteomes" id="UP000682195"/>
    </source>
</evidence>
<dbReference type="RefSeq" id="WP_211808598.1">
    <property type="nucleotide sequence ID" value="NZ_CP072362.1"/>
</dbReference>
<sequence>MIHTINERVERLRSWMKENGISAFVFPSSDPHNSEYVADHWKSREWISGFSGSAGTAVVTLEHAALWTDSRYFIAAEKELKGTDFQLMKLRVEGTPSISEWLVRELSNYQKAVVGVDGNVNSFIEVSSMERELASKGNITVRTDADPMAELWTDRPVIPDNKVSLHPLEYSGESTSSKISRIRKQLADSGADGLLVTALDEIAWVLNLRGSDVHCNPVFVSYLLISPEKVVLYINNVKLLAEVKDYLTSEQIAVDAYEAVVDGLRSYEGKSLLVDMSSTNYSLATAVPTEKLCEGVSPIASMKAIKNEAEQEGFRAAMLRDGVAVVKFLAWLKPAVEAGGQTEISLDERLTALRAEQPKFKGISFDTIVGYEEHGAIVHYEATPETDIPVEPHGLVLIDSGAQYLDGTTDITRTIALGEITEEQRRVYTLVLKGHIQLDMCRFPAGACGSQLDAIARVPMWRKGYNYMHGTGHGVGSYLNVHEGPHQIRMEWRPAPLQAGMTVTNEPGIYLEGKFGVRIENTLLIVPAETTPFGDFLKFETLTLAPIDTTPIVFEMLSEEEREWLNNYHHRVYESLKPYLTAVEQEWLRKATLPI</sequence>
<dbReference type="Pfam" id="PF01321">
    <property type="entry name" value="Creatinase_N"/>
    <property type="match status" value="1"/>
</dbReference>
<dbReference type="InterPro" id="IPR001131">
    <property type="entry name" value="Peptidase_M24B_aminopep-P_CS"/>
</dbReference>
<dbReference type="InterPro" id="IPR000587">
    <property type="entry name" value="Creatinase_N"/>
</dbReference>
<evidence type="ECO:0000256" key="6">
    <source>
        <dbReference type="RuleBase" id="RU000590"/>
    </source>
</evidence>
<feature type="domain" description="Peptidase M24 C-terminal" evidence="9">
    <location>
        <begin position="536"/>
        <end position="595"/>
    </location>
</feature>
<name>A0ABX7XTF4_9BACT</name>
<evidence type="ECO:0000256" key="5">
    <source>
        <dbReference type="ARBA" id="ARBA00023049"/>
    </source>
</evidence>
<proteinExistence type="inferred from homology"/>
<keyword evidence="2" id="KW-0645">Protease</keyword>
<feature type="domain" description="Creatinase N-terminal" evidence="8">
    <location>
        <begin position="8"/>
        <end position="134"/>
    </location>
</feature>
<dbReference type="Proteomes" id="UP000682195">
    <property type="component" value="Chromosome 2"/>
</dbReference>
<evidence type="ECO:0000256" key="4">
    <source>
        <dbReference type="ARBA" id="ARBA00022801"/>
    </source>
</evidence>
<keyword evidence="5" id="KW-0482">Metalloprotease</keyword>
<dbReference type="SUPFAM" id="SSF53092">
    <property type="entry name" value="Creatinase/prolidase N-terminal domain"/>
    <property type="match status" value="1"/>
</dbReference>
<dbReference type="InterPro" id="IPR029149">
    <property type="entry name" value="Creatin/AminoP/Spt16_N"/>
</dbReference>
<dbReference type="SUPFAM" id="SSF55920">
    <property type="entry name" value="Creatinase/aminopeptidase"/>
    <property type="match status" value="1"/>
</dbReference>
<feature type="domain" description="Peptidase M24" evidence="7">
    <location>
        <begin position="313"/>
        <end position="525"/>
    </location>
</feature>
<keyword evidence="10" id="KW-0031">Aminopeptidase</keyword>
<protein>
    <submittedName>
        <fullName evidence="10">Aminopeptidase P family protein</fullName>
    </submittedName>
</protein>
<dbReference type="InterPro" id="IPR033740">
    <property type="entry name" value="Pept_M24B"/>
</dbReference>